<gene>
    <name evidence="2" type="ORF">pdam_00008808</name>
</gene>
<comment type="caution">
    <text evidence="2">The sequence shown here is derived from an EMBL/GenBank/DDBJ whole genome shotgun (WGS) entry which is preliminary data.</text>
</comment>
<proteinExistence type="predicted"/>
<keyword evidence="3" id="KW-1185">Reference proteome</keyword>
<evidence type="ECO:0000313" key="3">
    <source>
        <dbReference type="Proteomes" id="UP000275408"/>
    </source>
</evidence>
<name>A0A3M6US33_POCDA</name>
<protein>
    <submittedName>
        <fullName evidence="2">Uncharacterized protein</fullName>
    </submittedName>
</protein>
<reference evidence="2 3" key="1">
    <citation type="journal article" date="2018" name="Sci. Rep.">
        <title>Comparative analysis of the Pocillopora damicornis genome highlights role of immune system in coral evolution.</title>
        <authorList>
            <person name="Cunning R."/>
            <person name="Bay R.A."/>
            <person name="Gillette P."/>
            <person name="Baker A.C."/>
            <person name="Traylor-Knowles N."/>
        </authorList>
    </citation>
    <scope>NUCLEOTIDE SEQUENCE [LARGE SCALE GENOMIC DNA]</scope>
    <source>
        <strain evidence="2">RSMAS</strain>
        <tissue evidence="2">Whole animal</tissue>
    </source>
</reference>
<feature type="region of interest" description="Disordered" evidence="1">
    <location>
        <begin position="1"/>
        <end position="57"/>
    </location>
</feature>
<feature type="compositionally biased region" description="Low complexity" evidence="1">
    <location>
        <begin position="1"/>
        <end position="17"/>
    </location>
</feature>
<dbReference type="EMBL" id="RCHS01000841">
    <property type="protein sequence ID" value="RMX56455.1"/>
    <property type="molecule type" value="Genomic_DNA"/>
</dbReference>
<dbReference type="Proteomes" id="UP000275408">
    <property type="component" value="Unassembled WGS sequence"/>
</dbReference>
<evidence type="ECO:0000313" key="2">
    <source>
        <dbReference type="EMBL" id="RMX56455.1"/>
    </source>
</evidence>
<organism evidence="2 3">
    <name type="scientific">Pocillopora damicornis</name>
    <name type="common">Cauliflower coral</name>
    <name type="synonym">Millepora damicornis</name>
    <dbReference type="NCBI Taxonomy" id="46731"/>
    <lineage>
        <taxon>Eukaryota</taxon>
        <taxon>Metazoa</taxon>
        <taxon>Cnidaria</taxon>
        <taxon>Anthozoa</taxon>
        <taxon>Hexacorallia</taxon>
        <taxon>Scleractinia</taxon>
        <taxon>Astrocoeniina</taxon>
        <taxon>Pocilloporidae</taxon>
        <taxon>Pocillopora</taxon>
    </lineage>
</organism>
<evidence type="ECO:0000256" key="1">
    <source>
        <dbReference type="SAM" id="MobiDB-lite"/>
    </source>
</evidence>
<accession>A0A3M6US33</accession>
<dbReference type="AlphaFoldDB" id="A0A3M6US33"/>
<sequence length="111" mass="12423">MADSNSSKSSSISGSDYSDFEASMESEHNEGAYEPAGPRDLNHLDEPKIDRESQRRTCGDCQSMWREKENIFCQKVDVVKNKNLEDVTAEQLQAEARCIVQHPALEETGEG</sequence>
<feature type="compositionally biased region" description="Basic and acidic residues" evidence="1">
    <location>
        <begin position="40"/>
        <end position="57"/>
    </location>
</feature>